<comment type="caution">
    <text evidence="2">The sequence shown here is derived from an EMBL/GenBank/DDBJ whole genome shotgun (WGS) entry which is preliminary data.</text>
</comment>
<protein>
    <submittedName>
        <fullName evidence="2">Uncharacterized protein</fullName>
    </submittedName>
</protein>
<proteinExistence type="predicted"/>
<feature type="region of interest" description="Disordered" evidence="1">
    <location>
        <begin position="1"/>
        <end position="48"/>
    </location>
</feature>
<dbReference type="AlphaFoldDB" id="A0A8H5HB51"/>
<dbReference type="Proteomes" id="UP000518752">
    <property type="component" value="Unassembled WGS sequence"/>
</dbReference>
<organism evidence="2 3">
    <name type="scientific">Collybiopsis confluens</name>
    <dbReference type="NCBI Taxonomy" id="2823264"/>
    <lineage>
        <taxon>Eukaryota</taxon>
        <taxon>Fungi</taxon>
        <taxon>Dikarya</taxon>
        <taxon>Basidiomycota</taxon>
        <taxon>Agaricomycotina</taxon>
        <taxon>Agaricomycetes</taxon>
        <taxon>Agaricomycetidae</taxon>
        <taxon>Agaricales</taxon>
        <taxon>Marasmiineae</taxon>
        <taxon>Omphalotaceae</taxon>
        <taxon>Collybiopsis</taxon>
    </lineage>
</organism>
<feature type="compositionally biased region" description="Acidic residues" evidence="1">
    <location>
        <begin position="1"/>
        <end position="10"/>
    </location>
</feature>
<dbReference type="OrthoDB" id="3269305at2759"/>
<accession>A0A8H5HB51</accession>
<gene>
    <name evidence="2" type="ORF">D9757_010236</name>
</gene>
<keyword evidence="3" id="KW-1185">Reference proteome</keyword>
<evidence type="ECO:0000313" key="2">
    <source>
        <dbReference type="EMBL" id="KAF5379961.1"/>
    </source>
</evidence>
<dbReference type="EMBL" id="JAACJN010000066">
    <property type="protein sequence ID" value="KAF5379961.1"/>
    <property type="molecule type" value="Genomic_DNA"/>
</dbReference>
<feature type="compositionally biased region" description="Basic and acidic residues" evidence="1">
    <location>
        <begin position="11"/>
        <end position="22"/>
    </location>
</feature>
<evidence type="ECO:0000313" key="3">
    <source>
        <dbReference type="Proteomes" id="UP000518752"/>
    </source>
</evidence>
<name>A0A8H5HB51_9AGAR</name>
<sequence length="356" mass="40203">MHFVLDDDDESDKKNTELKDDDPNLTSENNHFVLHDPREQRKEGGSTHSDFEFCNEPLTYCADNEPERSSIAFTRLMIDDASKQSWTASYIDATLPRVHADFSAVRQSENLTFGALFVFGRRNGGREQTAFTTYDFNDVLAPLHIVLLHDNLANPTPRHNIPFPIQTLEPLLLLPYQQSRTLEHLSVDPLKRILGPVRNRKFAEEKGKRKLVAVEEGSIAKTAPSKHALSFIQPRYSTTPLVDPGSDSCFIPLESMTPVSKQNIIHQPTRTSFTTLLSGSYTIPSRPAPCLPQETRIELLLEKFRVLTTECSSGSTPILTDSAWPENLMRSTTDLKTDANIRLNAWMQKKKKKIIG</sequence>
<feature type="compositionally biased region" description="Basic and acidic residues" evidence="1">
    <location>
        <begin position="33"/>
        <end position="48"/>
    </location>
</feature>
<evidence type="ECO:0000256" key="1">
    <source>
        <dbReference type="SAM" id="MobiDB-lite"/>
    </source>
</evidence>
<reference evidence="2 3" key="1">
    <citation type="journal article" date="2020" name="ISME J.">
        <title>Uncovering the hidden diversity of litter-decomposition mechanisms in mushroom-forming fungi.</title>
        <authorList>
            <person name="Floudas D."/>
            <person name="Bentzer J."/>
            <person name="Ahren D."/>
            <person name="Johansson T."/>
            <person name="Persson P."/>
            <person name="Tunlid A."/>
        </authorList>
    </citation>
    <scope>NUCLEOTIDE SEQUENCE [LARGE SCALE GENOMIC DNA]</scope>
    <source>
        <strain evidence="2 3">CBS 406.79</strain>
    </source>
</reference>